<dbReference type="Pfam" id="PF01223">
    <property type="entry name" value="Endonuclease_NS"/>
    <property type="match status" value="1"/>
</dbReference>
<keyword evidence="6" id="KW-1185">Reference proteome</keyword>
<dbReference type="CDD" id="cd00091">
    <property type="entry name" value="NUC"/>
    <property type="match status" value="1"/>
</dbReference>
<evidence type="ECO:0000256" key="1">
    <source>
        <dbReference type="PIRSR" id="PIRSR640255-1"/>
    </source>
</evidence>
<dbReference type="STRING" id="984262.SGRA_3155"/>
<evidence type="ECO:0000259" key="3">
    <source>
        <dbReference type="SMART" id="SM00477"/>
    </source>
</evidence>
<evidence type="ECO:0000313" key="6">
    <source>
        <dbReference type="Proteomes" id="UP000007519"/>
    </source>
</evidence>
<keyword evidence="5" id="KW-0540">Nuclease</keyword>
<dbReference type="GO" id="GO:0016787">
    <property type="term" value="F:hydrolase activity"/>
    <property type="evidence" value="ECO:0007669"/>
    <property type="project" value="UniProtKB-KW"/>
</dbReference>
<dbReference type="HOGENOM" id="CLU_055174_2_0_10"/>
<proteinExistence type="predicted"/>
<organism evidence="5 6">
    <name type="scientific">Saprospira grandis (strain Lewin)</name>
    <dbReference type="NCBI Taxonomy" id="984262"/>
    <lineage>
        <taxon>Bacteria</taxon>
        <taxon>Pseudomonadati</taxon>
        <taxon>Bacteroidota</taxon>
        <taxon>Saprospiria</taxon>
        <taxon>Saprospirales</taxon>
        <taxon>Saprospiraceae</taxon>
        <taxon>Saprospira</taxon>
    </lineage>
</organism>
<dbReference type="GO" id="GO:0004519">
    <property type="term" value="F:endonuclease activity"/>
    <property type="evidence" value="ECO:0007669"/>
    <property type="project" value="UniProtKB-KW"/>
</dbReference>
<dbReference type="InterPro" id="IPR001604">
    <property type="entry name" value="Endo_G_ENPP1-like_dom"/>
</dbReference>
<evidence type="ECO:0000259" key="4">
    <source>
        <dbReference type="SMART" id="SM00892"/>
    </source>
</evidence>
<dbReference type="RefSeq" id="WP_015693480.1">
    <property type="nucleotide sequence ID" value="NC_016940.1"/>
</dbReference>
<sequence length="269" mass="29797">MNRLLAFGFLLLSLWSCQPSPQAPGGASPAPAAEEQLWTAEQLLADLPAGQGGQLVRHQFYQLSYRLDAKNAEWAMYRIDSQSVADERAPRRSGFIQDPELKGQTASDADYRGSGFDRGHLIPAEDMDFDPKAMDESFYLSNVSPQDPSFNRGIWKKLEGDLRDWALEKGDLLVITGPVLPAQLPVDAPKIAGDILVPSAFYKVIVDLKARKSIAFLLANEKSDADLSSFALSIRELENKTGLNFFPKLSVQQADALEQQKELGDWLKE</sequence>
<keyword evidence="5" id="KW-0378">Hydrolase</keyword>
<dbReference type="AlphaFoldDB" id="H6L0S7"/>
<evidence type="ECO:0000256" key="2">
    <source>
        <dbReference type="PIRSR" id="PIRSR640255-2"/>
    </source>
</evidence>
<feature type="domain" description="ENPP1-3/EXOG-like endonuclease/phosphodiesterase" evidence="3">
    <location>
        <begin position="58"/>
        <end position="252"/>
    </location>
</feature>
<dbReference type="OrthoDB" id="9811262at2"/>
<dbReference type="SUPFAM" id="SSF54060">
    <property type="entry name" value="His-Me finger endonucleases"/>
    <property type="match status" value="1"/>
</dbReference>
<dbReference type="Proteomes" id="UP000007519">
    <property type="component" value="Chromosome"/>
</dbReference>
<feature type="domain" description="DNA/RNA non-specific endonuclease/pyrophosphatase/phosphodiesterase" evidence="4">
    <location>
        <begin position="57"/>
        <end position="252"/>
    </location>
</feature>
<dbReference type="PANTHER" id="PTHR13966:SF5">
    <property type="entry name" value="ENDONUCLEASE G, MITOCHONDRIAL"/>
    <property type="match status" value="1"/>
</dbReference>
<dbReference type="InterPro" id="IPR020821">
    <property type="entry name" value="ENPP1-3/EXOG-like_nuc-like"/>
</dbReference>
<accession>H6L0S7</accession>
<reference evidence="5 6" key="1">
    <citation type="journal article" date="2012" name="Stand. Genomic Sci.">
        <title>Complete genome sequencing and analysis of Saprospira grandis str. Lewin, a predatory marine bacterium.</title>
        <authorList>
            <person name="Saw J.H."/>
            <person name="Yuryev A."/>
            <person name="Kanbe M."/>
            <person name="Hou S."/>
            <person name="Young A.G."/>
            <person name="Aizawa S."/>
            <person name="Alam M."/>
        </authorList>
    </citation>
    <scope>NUCLEOTIDE SEQUENCE [LARGE SCALE GENOMIC DNA]</scope>
    <source>
        <strain evidence="5 6">Lewin</strain>
    </source>
</reference>
<dbReference type="Gene3D" id="3.40.570.10">
    <property type="entry name" value="Extracellular Endonuclease, subunit A"/>
    <property type="match status" value="1"/>
</dbReference>
<dbReference type="InterPro" id="IPR044929">
    <property type="entry name" value="DNA/RNA_non-sp_Endonuclease_sf"/>
</dbReference>
<evidence type="ECO:0000313" key="5">
    <source>
        <dbReference type="EMBL" id="AFC25883.1"/>
    </source>
</evidence>
<feature type="binding site" evidence="2">
    <location>
        <position position="151"/>
    </location>
    <ligand>
        <name>Mg(2+)</name>
        <dbReference type="ChEBI" id="CHEBI:18420"/>
        <note>catalytic</note>
    </ligand>
</feature>
<gene>
    <name evidence="5" type="ordered locus">SGRA_3155</name>
</gene>
<keyword evidence="5" id="KW-0255">Endonuclease</keyword>
<dbReference type="KEGG" id="sgn:SGRA_3155"/>
<dbReference type="SMART" id="SM00477">
    <property type="entry name" value="NUC"/>
    <property type="match status" value="1"/>
</dbReference>
<dbReference type="EC" id="3.1.30.-" evidence="5"/>
<dbReference type="EMBL" id="CP002831">
    <property type="protein sequence ID" value="AFC25883.1"/>
    <property type="molecule type" value="Genomic_DNA"/>
</dbReference>
<protein>
    <submittedName>
        <fullName evidence="5">DNA/RNA non-specific endonuclease</fullName>
        <ecNumber evidence="5">3.1.30.-</ecNumber>
    </submittedName>
</protein>
<feature type="active site" description="Proton acceptor" evidence="1">
    <location>
        <position position="120"/>
    </location>
</feature>
<dbReference type="PANTHER" id="PTHR13966">
    <property type="entry name" value="ENDONUCLEASE RELATED"/>
    <property type="match status" value="1"/>
</dbReference>
<name>H6L0S7_SAPGL</name>
<dbReference type="InterPro" id="IPR040255">
    <property type="entry name" value="Non-specific_endonuclease"/>
</dbReference>
<dbReference type="InterPro" id="IPR044925">
    <property type="entry name" value="His-Me_finger_sf"/>
</dbReference>
<dbReference type="SMART" id="SM00892">
    <property type="entry name" value="Endonuclease_NS"/>
    <property type="match status" value="1"/>
</dbReference>
<dbReference type="eggNOG" id="COG1864">
    <property type="taxonomic scope" value="Bacteria"/>
</dbReference>
<keyword evidence="2" id="KW-0479">Metal-binding</keyword>
<dbReference type="GO" id="GO:0046872">
    <property type="term" value="F:metal ion binding"/>
    <property type="evidence" value="ECO:0007669"/>
    <property type="project" value="UniProtKB-KW"/>
</dbReference>
<dbReference type="GO" id="GO:0003676">
    <property type="term" value="F:nucleic acid binding"/>
    <property type="evidence" value="ECO:0007669"/>
    <property type="project" value="InterPro"/>
</dbReference>